<evidence type="ECO:0000256" key="1">
    <source>
        <dbReference type="ARBA" id="ARBA00005598"/>
    </source>
</evidence>
<dbReference type="Pfam" id="PF03096">
    <property type="entry name" value="Ndr"/>
    <property type="match status" value="1"/>
</dbReference>
<dbReference type="AlphaFoldDB" id="A0AAD3MAN3"/>
<accession>A0AAD3MAN3</accession>
<name>A0AAD3MAN3_LATJO</name>
<dbReference type="SUPFAM" id="SSF53474">
    <property type="entry name" value="alpha/beta-Hydrolases"/>
    <property type="match status" value="1"/>
</dbReference>
<dbReference type="PANTHER" id="PTHR11034">
    <property type="entry name" value="N-MYC DOWNSTREAM REGULATED"/>
    <property type="match status" value="1"/>
</dbReference>
<proteinExistence type="inferred from homology"/>
<comment type="caution">
    <text evidence="2">The sequence shown here is derived from an EMBL/GenBank/DDBJ whole genome shotgun (WGS) entry which is preliminary data.</text>
</comment>
<dbReference type="InterPro" id="IPR004142">
    <property type="entry name" value="NDRG"/>
</dbReference>
<evidence type="ECO:0000313" key="3">
    <source>
        <dbReference type="Proteomes" id="UP001279410"/>
    </source>
</evidence>
<protein>
    <submittedName>
        <fullName evidence="2">Protein NDRG3-like protein</fullName>
    </submittedName>
</protein>
<evidence type="ECO:0000313" key="2">
    <source>
        <dbReference type="EMBL" id="GLD50620.1"/>
    </source>
</evidence>
<dbReference type="InterPro" id="IPR029058">
    <property type="entry name" value="AB_hydrolase_fold"/>
</dbReference>
<reference evidence="2" key="1">
    <citation type="submission" date="2022-08" db="EMBL/GenBank/DDBJ databases">
        <title>Genome sequencing of akame (Lates japonicus).</title>
        <authorList>
            <person name="Hashiguchi Y."/>
            <person name="Takahashi H."/>
        </authorList>
    </citation>
    <scope>NUCLEOTIDE SEQUENCE</scope>
    <source>
        <strain evidence="2">Kochi</strain>
    </source>
</reference>
<dbReference type="EMBL" id="BRZM01000009">
    <property type="protein sequence ID" value="GLD50620.1"/>
    <property type="molecule type" value="Genomic_DNA"/>
</dbReference>
<dbReference type="Proteomes" id="UP001279410">
    <property type="component" value="Unassembled WGS sequence"/>
</dbReference>
<sequence length="79" mass="8534">MSDPLVHIRSPVRVKSVIGIGVGAGAYILIKLALNEPSLVEGLVLINVDPCAKGWMDWAASKLSGWNVEQPNRHHHGTL</sequence>
<dbReference type="Gene3D" id="3.40.50.1820">
    <property type="entry name" value="alpha/beta hydrolase"/>
    <property type="match status" value="1"/>
</dbReference>
<keyword evidence="3" id="KW-1185">Reference proteome</keyword>
<gene>
    <name evidence="2" type="ORF">AKAME5_000379200</name>
</gene>
<organism evidence="2 3">
    <name type="scientific">Lates japonicus</name>
    <name type="common">Japanese lates</name>
    <dbReference type="NCBI Taxonomy" id="270547"/>
    <lineage>
        <taxon>Eukaryota</taxon>
        <taxon>Metazoa</taxon>
        <taxon>Chordata</taxon>
        <taxon>Craniata</taxon>
        <taxon>Vertebrata</taxon>
        <taxon>Euteleostomi</taxon>
        <taxon>Actinopterygii</taxon>
        <taxon>Neopterygii</taxon>
        <taxon>Teleostei</taxon>
        <taxon>Neoteleostei</taxon>
        <taxon>Acanthomorphata</taxon>
        <taxon>Carangaria</taxon>
        <taxon>Carangaria incertae sedis</taxon>
        <taxon>Centropomidae</taxon>
        <taxon>Lates</taxon>
    </lineage>
</organism>
<comment type="similarity">
    <text evidence="1">Belongs to the NDRG family.</text>
</comment>